<keyword evidence="3" id="KW-1185">Reference proteome</keyword>
<accession>A0AA39LQM4</accession>
<protein>
    <submittedName>
        <fullName evidence="2">Uncharacterized protein</fullName>
    </submittedName>
</protein>
<dbReference type="Proteomes" id="UP001175271">
    <property type="component" value="Unassembled WGS sequence"/>
</dbReference>
<evidence type="ECO:0000313" key="3">
    <source>
        <dbReference type="Proteomes" id="UP001175271"/>
    </source>
</evidence>
<evidence type="ECO:0000313" key="2">
    <source>
        <dbReference type="EMBL" id="KAK0405800.1"/>
    </source>
</evidence>
<keyword evidence="1" id="KW-0472">Membrane</keyword>
<gene>
    <name evidence="2" type="ORF">QR680_018204</name>
</gene>
<keyword evidence="1" id="KW-0812">Transmembrane</keyword>
<feature type="transmembrane region" description="Helical" evidence="1">
    <location>
        <begin position="6"/>
        <end position="26"/>
    </location>
</feature>
<proteinExistence type="predicted"/>
<dbReference type="EMBL" id="JAUCMV010000004">
    <property type="protein sequence ID" value="KAK0405800.1"/>
    <property type="molecule type" value="Genomic_DNA"/>
</dbReference>
<organism evidence="2 3">
    <name type="scientific">Steinernema hermaphroditum</name>
    <dbReference type="NCBI Taxonomy" id="289476"/>
    <lineage>
        <taxon>Eukaryota</taxon>
        <taxon>Metazoa</taxon>
        <taxon>Ecdysozoa</taxon>
        <taxon>Nematoda</taxon>
        <taxon>Chromadorea</taxon>
        <taxon>Rhabditida</taxon>
        <taxon>Tylenchina</taxon>
        <taxon>Panagrolaimomorpha</taxon>
        <taxon>Strongyloidoidea</taxon>
        <taxon>Steinernematidae</taxon>
        <taxon>Steinernema</taxon>
    </lineage>
</organism>
<sequence length="66" mass="7973">MFFSVFIVGLIAVFVLFLLVVVMWMWTNSEERLVYDDEDIPEIYRNQIPTYEQLRDQREQVFLGLP</sequence>
<comment type="caution">
    <text evidence="2">The sequence shown here is derived from an EMBL/GenBank/DDBJ whole genome shotgun (WGS) entry which is preliminary data.</text>
</comment>
<reference evidence="2" key="1">
    <citation type="submission" date="2023-06" db="EMBL/GenBank/DDBJ databases">
        <title>Genomic analysis of the entomopathogenic nematode Steinernema hermaphroditum.</title>
        <authorList>
            <person name="Schwarz E.M."/>
            <person name="Heppert J.K."/>
            <person name="Baniya A."/>
            <person name="Schwartz H.T."/>
            <person name="Tan C.-H."/>
            <person name="Antoshechkin I."/>
            <person name="Sternberg P.W."/>
            <person name="Goodrich-Blair H."/>
            <person name="Dillman A.R."/>
        </authorList>
    </citation>
    <scope>NUCLEOTIDE SEQUENCE</scope>
    <source>
        <strain evidence="2">PS9179</strain>
        <tissue evidence="2">Whole animal</tissue>
    </source>
</reference>
<keyword evidence="1" id="KW-1133">Transmembrane helix</keyword>
<dbReference type="AlphaFoldDB" id="A0AA39LQM4"/>
<evidence type="ECO:0000256" key="1">
    <source>
        <dbReference type="SAM" id="Phobius"/>
    </source>
</evidence>
<name>A0AA39LQM4_9BILA</name>